<keyword evidence="3" id="KW-0540">Nuclease</keyword>
<dbReference type="SUPFAM" id="SSF52980">
    <property type="entry name" value="Restriction endonuclease-like"/>
    <property type="match status" value="1"/>
</dbReference>
<dbReference type="PANTHER" id="PTHR33352">
    <property type="entry name" value="SLR1095 PROTEIN"/>
    <property type="match status" value="1"/>
</dbReference>
<evidence type="ECO:0000256" key="1">
    <source>
        <dbReference type="SAM" id="Coils"/>
    </source>
</evidence>
<evidence type="ECO:0000313" key="4">
    <source>
        <dbReference type="Proteomes" id="UP000769766"/>
    </source>
</evidence>
<feature type="domain" description="Putative restriction endonuclease" evidence="2">
    <location>
        <begin position="8"/>
        <end position="86"/>
    </location>
</feature>
<feature type="coiled-coil region" evidence="1">
    <location>
        <begin position="112"/>
        <end position="151"/>
    </location>
</feature>
<keyword evidence="3" id="KW-0255">Endonuclease</keyword>
<dbReference type="PANTHER" id="PTHR33352:SF3">
    <property type="entry name" value="SLR1612 PROTEIN"/>
    <property type="match status" value="1"/>
</dbReference>
<keyword evidence="3" id="KW-0378">Hydrolase</keyword>
<dbReference type="AlphaFoldDB" id="A0A932FY19"/>
<dbReference type="InterPro" id="IPR008538">
    <property type="entry name" value="Uma2"/>
</dbReference>
<dbReference type="CDD" id="cd06260">
    <property type="entry name" value="DUF820-like"/>
    <property type="match status" value="1"/>
</dbReference>
<dbReference type="Proteomes" id="UP000769766">
    <property type="component" value="Unassembled WGS sequence"/>
</dbReference>
<sequence length="152" mass="17827">YMRGAWVVWEEGGRYPNLIVELLSPTTAKEDKTVKKEIYEQTFRTPEYYCYDPETEELIGWRLNGGGYQPIRPDERGWLWSEQLGLWLGRWEGKFQGFQATWLRFYTAEGRLVFVAAEAEEQRAEVERQRAELAEAEVARLRARLAELEGTS</sequence>
<accession>A0A932FY19</accession>
<name>A0A932FY19_UNCTE</name>
<organism evidence="3 4">
    <name type="scientific">Tectimicrobiota bacterium</name>
    <dbReference type="NCBI Taxonomy" id="2528274"/>
    <lineage>
        <taxon>Bacteria</taxon>
        <taxon>Pseudomonadati</taxon>
        <taxon>Nitrospinota/Tectimicrobiota group</taxon>
        <taxon>Candidatus Tectimicrobiota</taxon>
    </lineage>
</organism>
<feature type="non-terminal residue" evidence="3">
    <location>
        <position position="1"/>
    </location>
</feature>
<dbReference type="Pfam" id="PF05685">
    <property type="entry name" value="Uma2"/>
    <property type="match status" value="1"/>
</dbReference>
<dbReference type="InterPro" id="IPR011335">
    <property type="entry name" value="Restrct_endonuc-II-like"/>
</dbReference>
<reference evidence="3" key="1">
    <citation type="submission" date="2020-07" db="EMBL/GenBank/DDBJ databases">
        <title>Huge and variable diversity of episymbiotic CPR bacteria and DPANN archaea in groundwater ecosystems.</title>
        <authorList>
            <person name="He C.Y."/>
            <person name="Keren R."/>
            <person name="Whittaker M."/>
            <person name="Farag I.F."/>
            <person name="Doudna J."/>
            <person name="Cate J.H.D."/>
            <person name="Banfield J.F."/>
        </authorList>
    </citation>
    <scope>NUCLEOTIDE SEQUENCE</scope>
    <source>
        <strain evidence="3">NC_groundwater_672_Ag_B-0.1um_62_36</strain>
    </source>
</reference>
<evidence type="ECO:0000313" key="3">
    <source>
        <dbReference type="EMBL" id="MBI2875999.1"/>
    </source>
</evidence>
<proteinExistence type="predicted"/>
<dbReference type="InterPro" id="IPR012296">
    <property type="entry name" value="Nuclease_put_TT1808"/>
</dbReference>
<evidence type="ECO:0000259" key="2">
    <source>
        <dbReference type="Pfam" id="PF05685"/>
    </source>
</evidence>
<protein>
    <submittedName>
        <fullName evidence="3">Uma2 family endonuclease</fullName>
    </submittedName>
</protein>
<gene>
    <name evidence="3" type="ORF">HYY20_03885</name>
</gene>
<dbReference type="Gene3D" id="3.90.1570.10">
    <property type="entry name" value="tt1808, chain A"/>
    <property type="match status" value="1"/>
</dbReference>
<dbReference type="EMBL" id="JACPRF010000120">
    <property type="protein sequence ID" value="MBI2875999.1"/>
    <property type="molecule type" value="Genomic_DNA"/>
</dbReference>
<keyword evidence="1" id="KW-0175">Coiled coil</keyword>
<comment type="caution">
    <text evidence="3">The sequence shown here is derived from an EMBL/GenBank/DDBJ whole genome shotgun (WGS) entry which is preliminary data.</text>
</comment>
<dbReference type="GO" id="GO:0004519">
    <property type="term" value="F:endonuclease activity"/>
    <property type="evidence" value="ECO:0007669"/>
    <property type="project" value="UniProtKB-KW"/>
</dbReference>